<dbReference type="SUPFAM" id="SSF52317">
    <property type="entry name" value="Class I glutamine amidotransferase-like"/>
    <property type="match status" value="1"/>
</dbReference>
<dbReference type="InterPro" id="IPR010139">
    <property type="entry name" value="Imidazole-glycPsynth_HisH"/>
</dbReference>
<dbReference type="PANTHER" id="PTHR42701:SF1">
    <property type="entry name" value="IMIDAZOLE GLYCEROL PHOSPHATE SYNTHASE SUBUNIT HISH"/>
    <property type="match status" value="1"/>
</dbReference>
<evidence type="ECO:0000256" key="2">
    <source>
        <dbReference type="ARBA" id="ARBA00011152"/>
    </source>
</evidence>
<evidence type="ECO:0000256" key="1">
    <source>
        <dbReference type="ARBA" id="ARBA00005091"/>
    </source>
</evidence>
<keyword evidence="5 12" id="KW-0315">Glutamine amidotransferase</keyword>
<protein>
    <submittedName>
        <fullName evidence="12">Imidazole glycerol phosphate synthase, glutamine amidotransferase subunit</fullName>
    </submittedName>
</protein>
<feature type="active site" evidence="10">
    <location>
        <position position="192"/>
    </location>
</feature>
<dbReference type="Gene3D" id="3.40.50.880">
    <property type="match status" value="1"/>
</dbReference>
<comment type="catalytic activity">
    <reaction evidence="9">
        <text>L-glutamine + H2O = L-glutamate + NH4(+)</text>
        <dbReference type="Rhea" id="RHEA:15889"/>
        <dbReference type="ChEBI" id="CHEBI:15377"/>
        <dbReference type="ChEBI" id="CHEBI:28938"/>
        <dbReference type="ChEBI" id="CHEBI:29985"/>
        <dbReference type="ChEBI" id="CHEBI:58359"/>
        <dbReference type="EC" id="3.5.1.2"/>
    </reaction>
</comment>
<evidence type="ECO:0000313" key="12">
    <source>
        <dbReference type="EMBL" id="KGJ97006.1"/>
    </source>
</evidence>
<keyword evidence="7" id="KW-0456">Lyase</keyword>
<feature type="active site" evidence="10">
    <location>
        <position position="190"/>
    </location>
</feature>
<keyword evidence="4" id="KW-0378">Hydrolase</keyword>
<evidence type="ECO:0000313" key="13">
    <source>
        <dbReference type="Proteomes" id="UP000029868"/>
    </source>
</evidence>
<comment type="catalytic activity">
    <reaction evidence="8">
        <text>5-[(5-phospho-1-deoxy-D-ribulos-1-ylimino)methylamino]-1-(5-phospho-beta-D-ribosyl)imidazole-4-carboxamide + L-glutamine = D-erythro-1-(imidazol-4-yl)glycerol 3-phosphate + 5-amino-1-(5-phospho-beta-D-ribosyl)imidazole-4-carboxamide + L-glutamate + H(+)</text>
        <dbReference type="Rhea" id="RHEA:24793"/>
        <dbReference type="ChEBI" id="CHEBI:15378"/>
        <dbReference type="ChEBI" id="CHEBI:29985"/>
        <dbReference type="ChEBI" id="CHEBI:58278"/>
        <dbReference type="ChEBI" id="CHEBI:58359"/>
        <dbReference type="ChEBI" id="CHEBI:58475"/>
        <dbReference type="ChEBI" id="CHEBI:58525"/>
        <dbReference type="EC" id="4.3.2.10"/>
    </reaction>
</comment>
<evidence type="ECO:0000256" key="6">
    <source>
        <dbReference type="ARBA" id="ARBA00023102"/>
    </source>
</evidence>
<organism evidence="12 13">
    <name type="scientific">Colwellia psychrerythraea</name>
    <name type="common">Vibrio psychroerythus</name>
    <dbReference type="NCBI Taxonomy" id="28229"/>
    <lineage>
        <taxon>Bacteria</taxon>
        <taxon>Pseudomonadati</taxon>
        <taxon>Pseudomonadota</taxon>
        <taxon>Gammaproteobacteria</taxon>
        <taxon>Alteromonadales</taxon>
        <taxon>Colwelliaceae</taxon>
        <taxon>Colwellia</taxon>
    </lineage>
</organism>
<dbReference type="PANTHER" id="PTHR42701">
    <property type="entry name" value="IMIDAZOLE GLYCEROL PHOSPHATE SYNTHASE SUBUNIT HISH"/>
    <property type="match status" value="1"/>
</dbReference>
<gene>
    <name evidence="12" type="ORF">GAB14E_1474</name>
</gene>
<sequence length="206" mass="23328">MVVDILDIGSGNIRSIRNWIERVNIATRIVTKATEIESEFLILPGVGSAGSYMKRIKEGSFDQAILEHVQKGNRLLGICLGFQILAESSEEDGGVEGLNLMKGYVKKLDKNSSHNGWENFNFKKDEMGSQSFHSQCKLTRKKMIQGRVFFNHEYGFINQDDHCFSKPISENFQNYSSMIVKDNIIGMQFHPEKSQNTGLDLISMIL</sequence>
<keyword evidence="6" id="KW-0368">Histidine biosynthesis</keyword>
<dbReference type="UniPathway" id="UPA00031">
    <property type="reaction ID" value="UER00010"/>
</dbReference>
<dbReference type="OrthoDB" id="9807137at2"/>
<evidence type="ECO:0000256" key="7">
    <source>
        <dbReference type="ARBA" id="ARBA00023239"/>
    </source>
</evidence>
<dbReference type="PATRIC" id="fig|28229.3.peg.636"/>
<evidence type="ECO:0000256" key="4">
    <source>
        <dbReference type="ARBA" id="ARBA00022801"/>
    </source>
</evidence>
<dbReference type="InterPro" id="IPR017926">
    <property type="entry name" value="GATASE"/>
</dbReference>
<evidence type="ECO:0000259" key="11">
    <source>
        <dbReference type="Pfam" id="PF00117"/>
    </source>
</evidence>
<keyword evidence="12" id="KW-0808">Transferase</keyword>
<dbReference type="InterPro" id="IPR029062">
    <property type="entry name" value="Class_I_gatase-like"/>
</dbReference>
<dbReference type="RefSeq" id="WP_033080766.1">
    <property type="nucleotide sequence ID" value="NZ_JQEC01000004.1"/>
</dbReference>
<dbReference type="PIRSF" id="PIRSF000495">
    <property type="entry name" value="Amidotransf_hisH"/>
    <property type="match status" value="1"/>
</dbReference>
<evidence type="ECO:0000256" key="3">
    <source>
        <dbReference type="ARBA" id="ARBA00022605"/>
    </source>
</evidence>
<dbReference type="GO" id="GO:0000105">
    <property type="term" value="P:L-histidine biosynthetic process"/>
    <property type="evidence" value="ECO:0007669"/>
    <property type="project" value="UniProtKB-UniPathway"/>
</dbReference>
<evidence type="ECO:0000256" key="10">
    <source>
        <dbReference type="PIRSR" id="PIRSR000495-1"/>
    </source>
</evidence>
<dbReference type="NCBIfam" id="TIGR01855">
    <property type="entry name" value="IMP_synth_hisH"/>
    <property type="match status" value="1"/>
</dbReference>
<dbReference type="GO" id="GO:0016829">
    <property type="term" value="F:lyase activity"/>
    <property type="evidence" value="ECO:0007669"/>
    <property type="project" value="UniProtKB-KW"/>
</dbReference>
<dbReference type="Pfam" id="PF00117">
    <property type="entry name" value="GATase"/>
    <property type="match status" value="1"/>
</dbReference>
<comment type="pathway">
    <text evidence="1">Amino-acid biosynthesis; L-histidine biosynthesis; L-histidine from 5-phospho-alpha-D-ribose 1-diphosphate: step 5/9.</text>
</comment>
<feature type="active site" description="Nucleophile" evidence="10">
    <location>
        <position position="79"/>
    </location>
</feature>
<dbReference type="GO" id="GO:0004359">
    <property type="term" value="F:glutaminase activity"/>
    <property type="evidence" value="ECO:0007669"/>
    <property type="project" value="UniProtKB-EC"/>
</dbReference>
<evidence type="ECO:0000256" key="9">
    <source>
        <dbReference type="ARBA" id="ARBA00049534"/>
    </source>
</evidence>
<proteinExistence type="predicted"/>
<dbReference type="GO" id="GO:0000107">
    <property type="term" value="F:imidazoleglycerol-phosphate synthase activity"/>
    <property type="evidence" value="ECO:0007669"/>
    <property type="project" value="TreeGrafter"/>
</dbReference>
<comment type="caution">
    <text evidence="12">The sequence shown here is derived from an EMBL/GenBank/DDBJ whole genome shotgun (WGS) entry which is preliminary data.</text>
</comment>
<dbReference type="EMBL" id="JQEC01000004">
    <property type="protein sequence ID" value="KGJ97006.1"/>
    <property type="molecule type" value="Genomic_DNA"/>
</dbReference>
<comment type="subunit">
    <text evidence="2">Heterodimer of HisH and HisF.</text>
</comment>
<dbReference type="PROSITE" id="PS51273">
    <property type="entry name" value="GATASE_TYPE_1"/>
    <property type="match status" value="1"/>
</dbReference>
<evidence type="ECO:0000256" key="8">
    <source>
        <dbReference type="ARBA" id="ARBA00047838"/>
    </source>
</evidence>
<feature type="domain" description="Glutamine amidotransferase" evidence="11">
    <location>
        <begin position="5"/>
        <end position="197"/>
    </location>
</feature>
<dbReference type="AlphaFoldDB" id="A0A099L2C2"/>
<name>A0A099L2C2_COLPS</name>
<keyword evidence="3" id="KW-0028">Amino-acid biosynthesis</keyword>
<accession>A0A099L2C2</accession>
<reference evidence="12 13" key="1">
    <citation type="submission" date="2014-08" db="EMBL/GenBank/DDBJ databases">
        <title>Genomic and Phenotypic Diversity of Colwellia psychrerythraea strains from Disparate Marine Basins.</title>
        <authorList>
            <person name="Techtmann S.M."/>
            <person name="Stelling S.C."/>
            <person name="Utturkar S.M."/>
            <person name="Alshibli N."/>
            <person name="Harris A."/>
            <person name="Brown S.D."/>
            <person name="Hazen T.C."/>
        </authorList>
    </citation>
    <scope>NUCLEOTIDE SEQUENCE [LARGE SCALE GENOMIC DNA]</scope>
    <source>
        <strain evidence="12 13">GAB14E</strain>
    </source>
</reference>
<evidence type="ECO:0000256" key="5">
    <source>
        <dbReference type="ARBA" id="ARBA00022962"/>
    </source>
</evidence>
<dbReference type="Proteomes" id="UP000029868">
    <property type="component" value="Unassembled WGS sequence"/>
</dbReference>